<keyword evidence="2" id="KW-0813">Transport</keyword>
<dbReference type="InterPro" id="IPR038404">
    <property type="entry name" value="TRAP_DctP_sf"/>
</dbReference>
<comment type="similarity">
    <text evidence="1">Belongs to the bacterial solute-binding protein 7 family.</text>
</comment>
<dbReference type="RefSeq" id="WP_008840235.1">
    <property type="nucleotide sequence ID" value="NZ_AHAM01000300.1"/>
</dbReference>
<organism evidence="5 6">
    <name type="scientific">Mesorhizobium alhagi CCNWXJ12-2</name>
    <dbReference type="NCBI Taxonomy" id="1107882"/>
    <lineage>
        <taxon>Bacteria</taxon>
        <taxon>Pseudomonadati</taxon>
        <taxon>Pseudomonadota</taxon>
        <taxon>Alphaproteobacteria</taxon>
        <taxon>Hyphomicrobiales</taxon>
        <taxon>Phyllobacteriaceae</taxon>
        <taxon>Allomesorhizobium</taxon>
    </lineage>
</organism>
<feature type="signal peptide" evidence="4">
    <location>
        <begin position="1"/>
        <end position="22"/>
    </location>
</feature>
<reference evidence="5 6" key="1">
    <citation type="journal article" date="2012" name="J. Bacteriol.">
        <title>Draft Genome Sequence of Mesorhizobium alhagi CCNWXJ12-2T, a Novel Salt-Resistant Species Isolated from the Desert of Northwestern China.</title>
        <authorList>
            <person name="Zhou M."/>
            <person name="Chen W."/>
            <person name="Chen H."/>
            <person name="Wei G."/>
        </authorList>
    </citation>
    <scope>NUCLEOTIDE SEQUENCE [LARGE SCALE GENOMIC DNA]</scope>
    <source>
        <strain evidence="5 6">CCNWXJ12-2</strain>
    </source>
</reference>
<dbReference type="GO" id="GO:0055085">
    <property type="term" value="P:transmembrane transport"/>
    <property type="evidence" value="ECO:0007669"/>
    <property type="project" value="InterPro"/>
</dbReference>
<dbReference type="PATRIC" id="fig|1107882.3.peg.6454"/>
<dbReference type="NCBIfam" id="TIGR00787">
    <property type="entry name" value="dctP"/>
    <property type="match status" value="1"/>
</dbReference>
<sequence>MKYGFIFGATLFAAAFIQPAAAQTEIKLGHVGEPGSLFALSADEFARAANEKLGDKAKVVVFGSSQLGTDEELMQKLRLGTADMALPSSVMSSVVPDFGLFEMPYLVKDREHMKKIEAAVVWPTLAPAAEEQGYKMLAVWENGFRHITNNKRPIVTPEDLSGIKLRTPSGEWRVKMFQAYGANPTPMSFSEVFTALQTGVVDGQENPLTQIASGKFQEVQDYLSMTGHVYTPAYLLVGLNRWNGLPEDVRQILEETAKETQAFVYESAERLEGELLAQMQEESDIQVNEADKDAFIAASDAIYKEFGTQVEGGAGMIEKAISLGKSQ</sequence>
<evidence type="ECO:0000313" key="5">
    <source>
        <dbReference type="EMBL" id="EHK52888.1"/>
    </source>
</evidence>
<keyword evidence="6" id="KW-1185">Reference proteome</keyword>
<dbReference type="InterPro" id="IPR004682">
    <property type="entry name" value="TRAP_DctP"/>
</dbReference>
<evidence type="ECO:0000313" key="6">
    <source>
        <dbReference type="Proteomes" id="UP000003250"/>
    </source>
</evidence>
<dbReference type="GO" id="GO:0030288">
    <property type="term" value="C:outer membrane-bounded periplasmic space"/>
    <property type="evidence" value="ECO:0007669"/>
    <property type="project" value="InterPro"/>
</dbReference>
<dbReference type="Gene3D" id="3.40.190.170">
    <property type="entry name" value="Bacterial extracellular solute-binding protein, family 7"/>
    <property type="match status" value="1"/>
</dbReference>
<evidence type="ECO:0008006" key="7">
    <source>
        <dbReference type="Google" id="ProtNLM"/>
    </source>
</evidence>
<dbReference type="AlphaFoldDB" id="H0I2H8"/>
<dbReference type="InterPro" id="IPR018389">
    <property type="entry name" value="DctP_fam"/>
</dbReference>
<dbReference type="NCBIfam" id="NF037995">
    <property type="entry name" value="TRAP_S1"/>
    <property type="match status" value="1"/>
</dbReference>
<feature type="chain" id="PRO_5003534930" description="TRAP dicarboxylate transporter subunit DctP" evidence="4">
    <location>
        <begin position="23"/>
        <end position="327"/>
    </location>
</feature>
<gene>
    <name evidence="5" type="ORF">MAXJ12_33409</name>
</gene>
<dbReference type="PIRSF" id="PIRSF006470">
    <property type="entry name" value="DctB"/>
    <property type="match status" value="1"/>
</dbReference>
<dbReference type="Pfam" id="PF03480">
    <property type="entry name" value="DctP"/>
    <property type="match status" value="1"/>
</dbReference>
<dbReference type="SUPFAM" id="SSF53850">
    <property type="entry name" value="Periplasmic binding protein-like II"/>
    <property type="match status" value="1"/>
</dbReference>
<accession>H0I2H8</accession>
<dbReference type="CDD" id="cd13603">
    <property type="entry name" value="PBP2_TRAP_Siap_TeaA_like"/>
    <property type="match status" value="1"/>
</dbReference>
<evidence type="ECO:0000256" key="3">
    <source>
        <dbReference type="ARBA" id="ARBA00022729"/>
    </source>
</evidence>
<keyword evidence="3 4" id="KW-0732">Signal</keyword>
<name>H0I2H8_9HYPH</name>
<dbReference type="OrthoDB" id="9803763at2"/>
<protein>
    <recommendedName>
        <fullName evidence="7">TRAP dicarboxylate transporter subunit DctP</fullName>
    </recommendedName>
</protein>
<dbReference type="PANTHER" id="PTHR33376">
    <property type="match status" value="1"/>
</dbReference>
<evidence type="ECO:0000256" key="4">
    <source>
        <dbReference type="SAM" id="SignalP"/>
    </source>
</evidence>
<dbReference type="EMBL" id="AHAM01000300">
    <property type="protein sequence ID" value="EHK52888.1"/>
    <property type="molecule type" value="Genomic_DNA"/>
</dbReference>
<evidence type="ECO:0000256" key="2">
    <source>
        <dbReference type="ARBA" id="ARBA00022448"/>
    </source>
</evidence>
<dbReference type="PANTHER" id="PTHR33376:SF7">
    <property type="entry name" value="C4-DICARBOXYLATE-BINDING PROTEIN DCTB"/>
    <property type="match status" value="1"/>
</dbReference>
<proteinExistence type="inferred from homology"/>
<dbReference type="Proteomes" id="UP000003250">
    <property type="component" value="Unassembled WGS sequence"/>
</dbReference>
<evidence type="ECO:0000256" key="1">
    <source>
        <dbReference type="ARBA" id="ARBA00009023"/>
    </source>
</evidence>